<keyword evidence="6" id="KW-0249">Electron transport</keyword>
<dbReference type="EMBL" id="JACCBS010000002">
    <property type="protein sequence ID" value="NYE57253.1"/>
    <property type="molecule type" value="Genomic_DNA"/>
</dbReference>
<reference evidence="11 12" key="1">
    <citation type="submission" date="2020-07" db="EMBL/GenBank/DDBJ databases">
        <title>Genomic Encyclopedia of Type Strains, Phase III (KMG-III): the genomes of soil and plant-associated and newly described type strains.</title>
        <authorList>
            <person name="Whitman W."/>
        </authorList>
    </citation>
    <scope>NUCLEOTIDE SEQUENCE [LARGE SCALE GENOMIC DNA]</scope>
    <source>
        <strain evidence="11 12">DSM 11255</strain>
    </source>
</reference>
<evidence type="ECO:0000313" key="12">
    <source>
        <dbReference type="Proteomes" id="UP000604066"/>
    </source>
</evidence>
<dbReference type="Proteomes" id="UP000604066">
    <property type="component" value="Unassembled WGS sequence"/>
</dbReference>
<protein>
    <submittedName>
        <fullName evidence="11">Nitrate/TMAO reductase-like tetraheme cytochrome c subunit</fullName>
    </submittedName>
</protein>
<accession>A0ABX2RAZ6</accession>
<keyword evidence="2" id="KW-0813">Transport</keyword>
<comment type="subcellular location">
    <subcellularLocation>
        <location evidence="1">Cell envelope</location>
    </subcellularLocation>
</comment>
<dbReference type="SUPFAM" id="SSF48695">
    <property type="entry name" value="Multiheme cytochromes"/>
    <property type="match status" value="1"/>
</dbReference>
<evidence type="ECO:0000256" key="8">
    <source>
        <dbReference type="SAM" id="Phobius"/>
    </source>
</evidence>
<feature type="domain" description="NapC/NirT cytochrome c N-terminal" evidence="9">
    <location>
        <begin position="6"/>
        <end position="81"/>
    </location>
</feature>
<evidence type="ECO:0000256" key="7">
    <source>
        <dbReference type="ARBA" id="ARBA00023004"/>
    </source>
</evidence>
<sequence>MNWKKVWGVITFVLLFTVFSFFCYSYVSVTFERKINDPEFCVSCHEMKYAYYSWKATSHSTVNCLSCHENPDLFKMVYRHRVLKPSGQVIKKIVVQDQKCEKCHLRNRKITPSWDLKDPHPIHFQKGLYCVDCHYNVAHGKANFPEKSEWTTYYNDAILKKISTFTSRQNQVDKGVCNKCHNGKMASKTCDTCHIQSSSKINLASK</sequence>
<keyword evidence="8" id="KW-1133">Transmembrane helix</keyword>
<dbReference type="InterPro" id="IPR036280">
    <property type="entry name" value="Multihaem_cyt_sf"/>
</dbReference>
<evidence type="ECO:0000256" key="4">
    <source>
        <dbReference type="ARBA" id="ARBA00022723"/>
    </source>
</evidence>
<dbReference type="InterPro" id="IPR005126">
    <property type="entry name" value="NapC/NirT_cyt_c_N"/>
</dbReference>
<keyword evidence="7" id="KW-0408">Iron</keyword>
<comment type="caution">
    <text evidence="11">The sequence shown here is derived from an EMBL/GenBank/DDBJ whole genome shotgun (WGS) entry which is preliminary data.</text>
</comment>
<name>A0ABX2RAZ6_9THEO</name>
<evidence type="ECO:0000256" key="6">
    <source>
        <dbReference type="ARBA" id="ARBA00022982"/>
    </source>
</evidence>
<gene>
    <name evidence="11" type="ORF">HDG70_000968</name>
</gene>
<proteinExistence type="predicted"/>
<evidence type="ECO:0000259" key="10">
    <source>
        <dbReference type="Pfam" id="PF14522"/>
    </source>
</evidence>
<evidence type="ECO:0000256" key="3">
    <source>
        <dbReference type="ARBA" id="ARBA00022617"/>
    </source>
</evidence>
<dbReference type="PANTHER" id="PTHR35038">
    <property type="entry name" value="DISSIMILATORY SULFITE REDUCTASE SIRA"/>
    <property type="match status" value="1"/>
</dbReference>
<dbReference type="Pfam" id="PF14522">
    <property type="entry name" value="Cytochrome_C7"/>
    <property type="match status" value="1"/>
</dbReference>
<keyword evidence="5" id="KW-0732">Signal</keyword>
<dbReference type="InterPro" id="IPR029467">
    <property type="entry name" value="Cyt_c7-like"/>
</dbReference>
<dbReference type="InterPro" id="IPR051829">
    <property type="entry name" value="Multiheme_Cytochr_ET"/>
</dbReference>
<dbReference type="RefSeq" id="WP_154652704.1">
    <property type="nucleotide sequence ID" value="NZ_ATYG01000002.1"/>
</dbReference>
<evidence type="ECO:0000313" key="11">
    <source>
        <dbReference type="EMBL" id="NYE57253.1"/>
    </source>
</evidence>
<keyword evidence="4" id="KW-0479">Metal-binding</keyword>
<organism evidence="11 12">
    <name type="scientific">Carboxydothermus ferrireducens DSM 11255</name>
    <dbReference type="NCBI Taxonomy" id="1119529"/>
    <lineage>
        <taxon>Bacteria</taxon>
        <taxon>Bacillati</taxon>
        <taxon>Bacillota</taxon>
        <taxon>Clostridia</taxon>
        <taxon>Thermoanaerobacterales</taxon>
        <taxon>Thermoanaerobacteraceae</taxon>
        <taxon>Carboxydothermus</taxon>
    </lineage>
</organism>
<feature type="domain" description="Cytochrome c7-like" evidence="10">
    <location>
        <begin position="119"/>
        <end position="194"/>
    </location>
</feature>
<evidence type="ECO:0000256" key="5">
    <source>
        <dbReference type="ARBA" id="ARBA00022729"/>
    </source>
</evidence>
<dbReference type="PANTHER" id="PTHR35038:SF8">
    <property type="entry name" value="C-TYPE POLYHEME CYTOCHROME OMCC"/>
    <property type="match status" value="1"/>
</dbReference>
<dbReference type="Pfam" id="PF03264">
    <property type="entry name" value="Cytochrom_NNT"/>
    <property type="match status" value="1"/>
</dbReference>
<keyword evidence="12" id="KW-1185">Reference proteome</keyword>
<dbReference type="InterPro" id="IPR038266">
    <property type="entry name" value="NapC/NirT_cytc_sf"/>
</dbReference>
<keyword evidence="8" id="KW-0812">Transmembrane</keyword>
<keyword evidence="3" id="KW-0349">Heme</keyword>
<evidence type="ECO:0000256" key="2">
    <source>
        <dbReference type="ARBA" id="ARBA00022448"/>
    </source>
</evidence>
<evidence type="ECO:0000259" key="9">
    <source>
        <dbReference type="Pfam" id="PF03264"/>
    </source>
</evidence>
<feature type="transmembrane region" description="Helical" evidence="8">
    <location>
        <begin position="6"/>
        <end position="27"/>
    </location>
</feature>
<evidence type="ECO:0000256" key="1">
    <source>
        <dbReference type="ARBA" id="ARBA00004196"/>
    </source>
</evidence>
<dbReference type="Gene3D" id="1.10.3820.10">
    <property type="entry name" value="Di-heme elbow motif domain"/>
    <property type="match status" value="1"/>
</dbReference>
<keyword evidence="8" id="KW-0472">Membrane</keyword>